<protein>
    <recommendedName>
        <fullName evidence="5">Secreted protein</fullName>
    </recommendedName>
</protein>
<evidence type="ECO:0008006" key="5">
    <source>
        <dbReference type="Google" id="ProtNLM"/>
    </source>
</evidence>
<reference evidence="4" key="1">
    <citation type="journal article" date="2019" name="Int. J. Syst. Evol. Microbiol.">
        <title>The Global Catalogue of Microorganisms (GCM) 10K type strain sequencing project: providing services to taxonomists for standard genome sequencing and annotation.</title>
        <authorList>
            <consortium name="The Broad Institute Genomics Platform"/>
            <consortium name="The Broad Institute Genome Sequencing Center for Infectious Disease"/>
            <person name="Wu L."/>
            <person name="Ma J."/>
        </authorList>
    </citation>
    <scope>NUCLEOTIDE SEQUENCE [LARGE SCALE GENOMIC DNA]</scope>
    <source>
        <strain evidence="4">CGMCC 4.7304</strain>
    </source>
</reference>
<dbReference type="PROSITE" id="PS51257">
    <property type="entry name" value="PROKAR_LIPOPROTEIN"/>
    <property type="match status" value="1"/>
</dbReference>
<dbReference type="RefSeq" id="WP_390321167.1">
    <property type="nucleotide sequence ID" value="NZ_JBHSPB010000032.1"/>
</dbReference>
<sequence length="181" mass="18859">MSLARWITVMGTAAFACATTVVTATASHDPSAASHAPTPRAPMVSASDSQPGYAIEDFSYPGAAKIKETKGIALKRGDGHIVLAECGSSPGLMEVWSRRTGKTCFRVTASSGYLSLEIPAVYLVKGSASRTADVVLTAADGKRQEVRVPADRWTSVGESTDPKAHEHSLIEIGVGRNGSAA</sequence>
<proteinExistence type="predicted"/>
<organism evidence="3 4">
    <name type="scientific">Streptomyces gamaensis</name>
    <dbReference type="NCBI Taxonomy" id="1763542"/>
    <lineage>
        <taxon>Bacteria</taxon>
        <taxon>Bacillati</taxon>
        <taxon>Actinomycetota</taxon>
        <taxon>Actinomycetes</taxon>
        <taxon>Kitasatosporales</taxon>
        <taxon>Streptomycetaceae</taxon>
        <taxon>Streptomyces</taxon>
    </lineage>
</organism>
<accession>A0ABW0ZEE0</accession>
<comment type="caution">
    <text evidence="3">The sequence shown here is derived from an EMBL/GenBank/DDBJ whole genome shotgun (WGS) entry which is preliminary data.</text>
</comment>
<feature type="signal peptide" evidence="2">
    <location>
        <begin position="1"/>
        <end position="18"/>
    </location>
</feature>
<dbReference type="EMBL" id="JBHSPB010000032">
    <property type="protein sequence ID" value="MFC5724695.1"/>
    <property type="molecule type" value="Genomic_DNA"/>
</dbReference>
<gene>
    <name evidence="3" type="ORF">ACFP1Z_31545</name>
</gene>
<feature type="chain" id="PRO_5045338616" description="Secreted protein" evidence="2">
    <location>
        <begin position="19"/>
        <end position="181"/>
    </location>
</feature>
<evidence type="ECO:0000313" key="4">
    <source>
        <dbReference type="Proteomes" id="UP001596083"/>
    </source>
</evidence>
<keyword evidence="4" id="KW-1185">Reference proteome</keyword>
<evidence type="ECO:0000313" key="3">
    <source>
        <dbReference type="EMBL" id="MFC5724695.1"/>
    </source>
</evidence>
<evidence type="ECO:0000256" key="1">
    <source>
        <dbReference type="SAM" id="MobiDB-lite"/>
    </source>
</evidence>
<feature type="compositionally biased region" description="Low complexity" evidence="1">
    <location>
        <begin position="29"/>
        <end position="38"/>
    </location>
</feature>
<keyword evidence="2" id="KW-0732">Signal</keyword>
<evidence type="ECO:0000256" key="2">
    <source>
        <dbReference type="SAM" id="SignalP"/>
    </source>
</evidence>
<feature type="region of interest" description="Disordered" evidence="1">
    <location>
        <begin position="29"/>
        <end position="49"/>
    </location>
</feature>
<name>A0ABW0ZEE0_9ACTN</name>
<dbReference type="Proteomes" id="UP001596083">
    <property type="component" value="Unassembled WGS sequence"/>
</dbReference>